<reference evidence="2 3" key="1">
    <citation type="journal article" date="2015" name="Fungal Genet. Biol.">
        <title>Evolution of novel wood decay mechanisms in Agaricales revealed by the genome sequences of Fistulina hepatica and Cylindrobasidium torrendii.</title>
        <authorList>
            <person name="Floudas D."/>
            <person name="Held B.W."/>
            <person name="Riley R."/>
            <person name="Nagy L.G."/>
            <person name="Koehler G."/>
            <person name="Ransdell A.S."/>
            <person name="Younus H."/>
            <person name="Chow J."/>
            <person name="Chiniquy J."/>
            <person name="Lipzen A."/>
            <person name="Tritt A."/>
            <person name="Sun H."/>
            <person name="Haridas S."/>
            <person name="LaButti K."/>
            <person name="Ohm R.A."/>
            <person name="Kues U."/>
            <person name="Blanchette R.A."/>
            <person name="Grigoriev I.V."/>
            <person name="Minto R.E."/>
            <person name="Hibbett D.S."/>
        </authorList>
    </citation>
    <scope>NUCLEOTIDE SEQUENCE [LARGE SCALE GENOMIC DNA]</scope>
    <source>
        <strain evidence="2 3">FP15055 ss-10</strain>
    </source>
</reference>
<evidence type="ECO:0000313" key="2">
    <source>
        <dbReference type="EMBL" id="KIY60614.1"/>
    </source>
</evidence>
<gene>
    <name evidence="2" type="ORF">CYLTODRAFT_461701</name>
</gene>
<organism evidence="2 3">
    <name type="scientific">Cylindrobasidium torrendii FP15055 ss-10</name>
    <dbReference type="NCBI Taxonomy" id="1314674"/>
    <lineage>
        <taxon>Eukaryota</taxon>
        <taxon>Fungi</taxon>
        <taxon>Dikarya</taxon>
        <taxon>Basidiomycota</taxon>
        <taxon>Agaricomycotina</taxon>
        <taxon>Agaricomycetes</taxon>
        <taxon>Agaricomycetidae</taxon>
        <taxon>Agaricales</taxon>
        <taxon>Marasmiineae</taxon>
        <taxon>Physalacriaceae</taxon>
        <taxon>Cylindrobasidium</taxon>
    </lineage>
</organism>
<accession>A0A0D7AS05</accession>
<feature type="compositionally biased region" description="Polar residues" evidence="1">
    <location>
        <begin position="1"/>
        <end position="15"/>
    </location>
</feature>
<feature type="non-terminal residue" evidence="2">
    <location>
        <position position="149"/>
    </location>
</feature>
<dbReference type="Proteomes" id="UP000054007">
    <property type="component" value="Unassembled WGS sequence"/>
</dbReference>
<name>A0A0D7AS05_9AGAR</name>
<proteinExistence type="predicted"/>
<feature type="region of interest" description="Disordered" evidence="1">
    <location>
        <begin position="1"/>
        <end position="149"/>
    </location>
</feature>
<feature type="non-terminal residue" evidence="2">
    <location>
        <position position="1"/>
    </location>
</feature>
<dbReference type="AlphaFoldDB" id="A0A0D7AS05"/>
<protein>
    <submittedName>
        <fullName evidence="2">Uncharacterized protein</fullName>
    </submittedName>
</protein>
<feature type="compositionally biased region" description="Basic residues" evidence="1">
    <location>
        <begin position="140"/>
        <end position="149"/>
    </location>
</feature>
<feature type="compositionally biased region" description="Polar residues" evidence="1">
    <location>
        <begin position="23"/>
        <end position="38"/>
    </location>
</feature>
<dbReference type="EMBL" id="KN881452">
    <property type="protein sequence ID" value="KIY60614.1"/>
    <property type="molecule type" value="Genomic_DNA"/>
</dbReference>
<feature type="compositionally biased region" description="Low complexity" evidence="1">
    <location>
        <begin position="124"/>
        <end position="134"/>
    </location>
</feature>
<feature type="compositionally biased region" description="Polar residues" evidence="1">
    <location>
        <begin position="100"/>
        <end position="112"/>
    </location>
</feature>
<sequence>TCSPPSLTRTVSSYSAPGCASEDLSSSPTARQPMSRPSTARDWDIRHGASGSATFQARQQPRLGPRKTHGAKATSKLPLSSLCVTSKRAMTESSQHRQRPSGTTLPSNQMTPLSGVKFYGNYHSSHSALSSRTSIGTYRSGKRARATMA</sequence>
<evidence type="ECO:0000313" key="3">
    <source>
        <dbReference type="Proteomes" id="UP000054007"/>
    </source>
</evidence>
<keyword evidence="3" id="KW-1185">Reference proteome</keyword>
<evidence type="ECO:0000256" key="1">
    <source>
        <dbReference type="SAM" id="MobiDB-lite"/>
    </source>
</evidence>